<evidence type="ECO:0000256" key="2">
    <source>
        <dbReference type="ARBA" id="ARBA00022679"/>
    </source>
</evidence>
<dbReference type="OrthoDB" id="36806at2759"/>
<protein>
    <recommendedName>
        <fullName evidence="7">Palmitoyltransferase</fullName>
        <ecNumber evidence="7">2.3.1.225</ecNumber>
    </recommendedName>
</protein>
<dbReference type="GO" id="GO:0005794">
    <property type="term" value="C:Golgi apparatus"/>
    <property type="evidence" value="ECO:0007669"/>
    <property type="project" value="TreeGrafter"/>
</dbReference>
<feature type="transmembrane region" description="Helical" evidence="7">
    <location>
        <begin position="126"/>
        <end position="154"/>
    </location>
</feature>
<evidence type="ECO:0000313" key="11">
    <source>
        <dbReference type="EMBL" id="CAH0371950.1"/>
    </source>
</evidence>
<keyword evidence="2 7" id="KW-0808">Transferase</keyword>
<comment type="domain">
    <text evidence="7">The DHHC domain is required for palmitoyltransferase activity.</text>
</comment>
<reference evidence="11" key="2">
    <citation type="submission" date="2021-11" db="EMBL/GenBank/DDBJ databases">
        <authorList>
            <consortium name="Genoscope - CEA"/>
            <person name="William W."/>
        </authorList>
    </citation>
    <scope>NUCLEOTIDE SEQUENCE</scope>
</reference>
<comment type="subcellular location">
    <subcellularLocation>
        <location evidence="1">Membrane</location>
        <topology evidence="1">Multi-pass membrane protein</topology>
    </subcellularLocation>
</comment>
<feature type="transmembrane region" description="Helical" evidence="7">
    <location>
        <begin position="166"/>
        <end position="184"/>
    </location>
</feature>
<dbReference type="EMBL" id="HBIW01012684">
    <property type="protein sequence ID" value="CAE0695452.1"/>
    <property type="molecule type" value="Transcribed_RNA"/>
</dbReference>
<evidence type="ECO:0000256" key="3">
    <source>
        <dbReference type="ARBA" id="ARBA00022692"/>
    </source>
</evidence>
<evidence type="ECO:0000256" key="6">
    <source>
        <dbReference type="ARBA" id="ARBA00023315"/>
    </source>
</evidence>
<keyword evidence="4 7" id="KW-1133">Transmembrane helix</keyword>
<dbReference type="GO" id="GO:0005783">
    <property type="term" value="C:endoplasmic reticulum"/>
    <property type="evidence" value="ECO:0007669"/>
    <property type="project" value="TreeGrafter"/>
</dbReference>
<feature type="transmembrane region" description="Helical" evidence="7">
    <location>
        <begin position="247"/>
        <end position="269"/>
    </location>
</feature>
<evidence type="ECO:0000256" key="7">
    <source>
        <dbReference type="RuleBase" id="RU079119"/>
    </source>
</evidence>
<dbReference type="InterPro" id="IPR039859">
    <property type="entry name" value="PFA4/ZDH16/20/ERF2-like"/>
</dbReference>
<keyword evidence="6 7" id="KW-0012">Acyltransferase</keyword>
<sequence>MRRTAVEEEAPMLEMTPVVAPGEDAKDEEAGEPGAPGTQTPTPDEGLAGEFAVGAGVPRTWDDPHEGCPDDCGPDGPCVKYGRRNVARFCKCLGARRLGYMAVLRWKNVKGKPAPMPGGAVRRTKLLCIVGPFWPFTCCVTFPLIFLISGAIGIAVLPDRALVTKIVWALSVLCLVTALSCVAFRDPGILRRHPEKPEANWRWNDQARTFRPPGACYDEDLGLVVEGFDHVCPWTGTGIGQRNMGAFHCFVTLLCVCIVLDVLIVMRVLP</sequence>
<evidence type="ECO:0000259" key="9">
    <source>
        <dbReference type="Pfam" id="PF01529"/>
    </source>
</evidence>
<organism evidence="10">
    <name type="scientific">Pelagomonas calceolata</name>
    <dbReference type="NCBI Taxonomy" id="35677"/>
    <lineage>
        <taxon>Eukaryota</taxon>
        <taxon>Sar</taxon>
        <taxon>Stramenopiles</taxon>
        <taxon>Ochrophyta</taxon>
        <taxon>Pelagophyceae</taxon>
        <taxon>Pelagomonadales</taxon>
        <taxon>Pelagomonadaceae</taxon>
        <taxon>Pelagomonas</taxon>
    </lineage>
</organism>
<dbReference type="PANTHER" id="PTHR22883">
    <property type="entry name" value="ZINC FINGER DHHC DOMAIN CONTAINING PROTEIN"/>
    <property type="match status" value="1"/>
</dbReference>
<keyword evidence="3 7" id="KW-0812">Transmembrane</keyword>
<dbReference type="GO" id="GO:0019706">
    <property type="term" value="F:protein-cysteine S-palmitoyltransferase activity"/>
    <property type="evidence" value="ECO:0007669"/>
    <property type="project" value="UniProtKB-EC"/>
</dbReference>
<evidence type="ECO:0000256" key="4">
    <source>
        <dbReference type="ARBA" id="ARBA00022989"/>
    </source>
</evidence>
<gene>
    <name evidence="10" type="ORF">PCAL00307_LOCUS10888</name>
    <name evidence="11" type="ORF">PECAL_3P19220</name>
</gene>
<dbReference type="Proteomes" id="UP000789595">
    <property type="component" value="Unassembled WGS sequence"/>
</dbReference>
<dbReference type="InterPro" id="IPR001594">
    <property type="entry name" value="Palmitoyltrfase_DHHC"/>
</dbReference>
<evidence type="ECO:0000256" key="1">
    <source>
        <dbReference type="ARBA" id="ARBA00004141"/>
    </source>
</evidence>
<dbReference type="GO" id="GO:0016020">
    <property type="term" value="C:membrane"/>
    <property type="evidence" value="ECO:0007669"/>
    <property type="project" value="UniProtKB-SubCell"/>
</dbReference>
<dbReference type="GO" id="GO:0006612">
    <property type="term" value="P:protein targeting to membrane"/>
    <property type="evidence" value="ECO:0007669"/>
    <property type="project" value="TreeGrafter"/>
</dbReference>
<accession>A0A7S4E7N9</accession>
<comment type="similarity">
    <text evidence="7">Belongs to the DHHC palmitoyltransferase family.</text>
</comment>
<comment type="catalytic activity">
    <reaction evidence="7">
        <text>L-cysteinyl-[protein] + hexadecanoyl-CoA = S-hexadecanoyl-L-cysteinyl-[protein] + CoA</text>
        <dbReference type="Rhea" id="RHEA:36683"/>
        <dbReference type="Rhea" id="RHEA-COMP:10131"/>
        <dbReference type="Rhea" id="RHEA-COMP:11032"/>
        <dbReference type="ChEBI" id="CHEBI:29950"/>
        <dbReference type="ChEBI" id="CHEBI:57287"/>
        <dbReference type="ChEBI" id="CHEBI:57379"/>
        <dbReference type="ChEBI" id="CHEBI:74151"/>
        <dbReference type="EC" id="2.3.1.225"/>
    </reaction>
</comment>
<evidence type="ECO:0000313" key="10">
    <source>
        <dbReference type="EMBL" id="CAE0695452.1"/>
    </source>
</evidence>
<feature type="region of interest" description="Disordered" evidence="8">
    <location>
        <begin position="1"/>
        <end position="50"/>
    </location>
</feature>
<dbReference type="AlphaFoldDB" id="A0A7S4E7N9"/>
<dbReference type="EMBL" id="CAKKNE010000003">
    <property type="protein sequence ID" value="CAH0371950.1"/>
    <property type="molecule type" value="Genomic_DNA"/>
</dbReference>
<dbReference type="Pfam" id="PF01529">
    <property type="entry name" value="DHHC"/>
    <property type="match status" value="1"/>
</dbReference>
<keyword evidence="12" id="KW-1185">Reference proteome</keyword>
<name>A0A7S4E7N9_9STRA</name>
<proteinExistence type="inferred from homology"/>
<evidence type="ECO:0000256" key="8">
    <source>
        <dbReference type="SAM" id="MobiDB-lite"/>
    </source>
</evidence>
<dbReference type="EC" id="2.3.1.225" evidence="7"/>
<keyword evidence="5 7" id="KW-0472">Membrane</keyword>
<evidence type="ECO:0000313" key="12">
    <source>
        <dbReference type="Proteomes" id="UP000789595"/>
    </source>
</evidence>
<reference evidence="10" key="1">
    <citation type="submission" date="2021-01" db="EMBL/GenBank/DDBJ databases">
        <authorList>
            <person name="Corre E."/>
            <person name="Pelletier E."/>
            <person name="Niang G."/>
            <person name="Scheremetjew M."/>
            <person name="Finn R."/>
            <person name="Kale V."/>
            <person name="Holt S."/>
            <person name="Cochrane G."/>
            <person name="Meng A."/>
            <person name="Brown T."/>
            <person name="Cohen L."/>
        </authorList>
    </citation>
    <scope>NUCLEOTIDE SEQUENCE</scope>
    <source>
        <strain evidence="10">CCMP1756</strain>
    </source>
</reference>
<dbReference type="PANTHER" id="PTHR22883:SF203">
    <property type="entry name" value="PALMITOYLTRANSFERASE"/>
    <property type="match status" value="1"/>
</dbReference>
<feature type="domain" description="Palmitoyltransferase DHHC" evidence="9">
    <location>
        <begin position="203"/>
        <end position="264"/>
    </location>
</feature>
<dbReference type="PROSITE" id="PS50216">
    <property type="entry name" value="DHHC"/>
    <property type="match status" value="1"/>
</dbReference>
<evidence type="ECO:0000256" key="5">
    <source>
        <dbReference type="ARBA" id="ARBA00023136"/>
    </source>
</evidence>